<sequence length="51" mass="5843">MKENKEKLIEEQCIIIDTDMPALRRPTATSKASRRPVSRRPVLYQTLTGIS</sequence>
<gene>
    <name evidence="1" type="ORF">DPMN_111589</name>
</gene>
<evidence type="ECO:0000313" key="1">
    <source>
        <dbReference type="EMBL" id="KAH3838181.1"/>
    </source>
</evidence>
<dbReference type="AlphaFoldDB" id="A0A9D4KFG0"/>
<proteinExistence type="predicted"/>
<dbReference type="EMBL" id="JAIWYP010000004">
    <property type="protein sequence ID" value="KAH3838181.1"/>
    <property type="molecule type" value="Genomic_DNA"/>
</dbReference>
<reference evidence="1" key="1">
    <citation type="journal article" date="2019" name="bioRxiv">
        <title>The Genome of the Zebra Mussel, Dreissena polymorpha: A Resource for Invasive Species Research.</title>
        <authorList>
            <person name="McCartney M.A."/>
            <person name="Auch B."/>
            <person name="Kono T."/>
            <person name="Mallez S."/>
            <person name="Zhang Y."/>
            <person name="Obille A."/>
            <person name="Becker A."/>
            <person name="Abrahante J.E."/>
            <person name="Garbe J."/>
            <person name="Badalamenti J.P."/>
            <person name="Herman A."/>
            <person name="Mangelson H."/>
            <person name="Liachko I."/>
            <person name="Sullivan S."/>
            <person name="Sone E.D."/>
            <person name="Koren S."/>
            <person name="Silverstein K.A.T."/>
            <person name="Beckman K.B."/>
            <person name="Gohl D.M."/>
        </authorList>
    </citation>
    <scope>NUCLEOTIDE SEQUENCE</scope>
    <source>
        <strain evidence="1">Duluth1</strain>
        <tissue evidence="1">Whole animal</tissue>
    </source>
</reference>
<comment type="caution">
    <text evidence="1">The sequence shown here is derived from an EMBL/GenBank/DDBJ whole genome shotgun (WGS) entry which is preliminary data.</text>
</comment>
<organism evidence="1 2">
    <name type="scientific">Dreissena polymorpha</name>
    <name type="common">Zebra mussel</name>
    <name type="synonym">Mytilus polymorpha</name>
    <dbReference type="NCBI Taxonomy" id="45954"/>
    <lineage>
        <taxon>Eukaryota</taxon>
        <taxon>Metazoa</taxon>
        <taxon>Spiralia</taxon>
        <taxon>Lophotrochozoa</taxon>
        <taxon>Mollusca</taxon>
        <taxon>Bivalvia</taxon>
        <taxon>Autobranchia</taxon>
        <taxon>Heteroconchia</taxon>
        <taxon>Euheterodonta</taxon>
        <taxon>Imparidentia</taxon>
        <taxon>Neoheterodontei</taxon>
        <taxon>Myida</taxon>
        <taxon>Dreissenoidea</taxon>
        <taxon>Dreissenidae</taxon>
        <taxon>Dreissena</taxon>
    </lineage>
</organism>
<reference evidence="1" key="2">
    <citation type="submission" date="2020-11" db="EMBL/GenBank/DDBJ databases">
        <authorList>
            <person name="McCartney M.A."/>
            <person name="Auch B."/>
            <person name="Kono T."/>
            <person name="Mallez S."/>
            <person name="Becker A."/>
            <person name="Gohl D.M."/>
            <person name="Silverstein K.A.T."/>
            <person name="Koren S."/>
            <person name="Bechman K.B."/>
            <person name="Herman A."/>
            <person name="Abrahante J.E."/>
            <person name="Garbe J."/>
        </authorList>
    </citation>
    <scope>NUCLEOTIDE SEQUENCE</scope>
    <source>
        <strain evidence="1">Duluth1</strain>
        <tissue evidence="1">Whole animal</tissue>
    </source>
</reference>
<name>A0A9D4KFG0_DREPO</name>
<keyword evidence="2" id="KW-1185">Reference proteome</keyword>
<accession>A0A9D4KFG0</accession>
<dbReference type="Proteomes" id="UP000828390">
    <property type="component" value="Unassembled WGS sequence"/>
</dbReference>
<protein>
    <submittedName>
        <fullName evidence="1">Uncharacterized protein</fullName>
    </submittedName>
</protein>
<evidence type="ECO:0000313" key="2">
    <source>
        <dbReference type="Proteomes" id="UP000828390"/>
    </source>
</evidence>